<feature type="transmembrane region" description="Helical" evidence="1">
    <location>
        <begin position="6"/>
        <end position="22"/>
    </location>
</feature>
<keyword evidence="1" id="KW-1133">Transmembrane helix</keyword>
<protein>
    <recommendedName>
        <fullName evidence="3">Sulfotransferase family protein</fullName>
    </recommendedName>
</protein>
<accession>A0A5J6VKG9</accession>
<reference evidence="2" key="1">
    <citation type="journal article" date="2019" name="Philos. Trans. R. Soc. Lond., B, Biol. Sci.">
        <title>Targeted metagenomic recovery of four divergent viruses reveals shared and distinctive characteristics of giant viruses of marine eukaryotes.</title>
        <authorList>
            <person name="Needham D.M."/>
            <person name="Poirier C."/>
            <person name="Hehenberger E."/>
            <person name="Jimenez V."/>
            <person name="Swalwell J.E."/>
            <person name="Santoro A.E."/>
            <person name="Worden A.Z."/>
        </authorList>
    </citation>
    <scope>NUCLEOTIDE SEQUENCE</scope>
    <source>
        <strain evidence="2">MPacV-611</strain>
    </source>
</reference>
<dbReference type="Gene3D" id="3.40.50.300">
    <property type="entry name" value="P-loop containing nucleotide triphosphate hydrolases"/>
    <property type="match status" value="1"/>
</dbReference>
<dbReference type="Pfam" id="PF03567">
    <property type="entry name" value="Sulfotransfer_2"/>
    <property type="match status" value="1"/>
</dbReference>
<sequence length="260" mass="30898">MLKKYIYITILIYLFVLLGIILQHKIRETFNYNKKDVILVHVGKSGGSTIKEHFKFKSFHHRKAIFYPEKKYIISIRHPIKRFVSAYNMSNSLIKYNKLGVSDSKALIRYKKDGYYYSKKYDNDFKKFNSLNDLCEQIFTSNVAFSLVNSLAPHQHLGKNMSWYLDNGEFIKKYHENIIYVTKQETLNDDINAISNILGLSVKNIKNRRVKLNKDVYLSSLAINNLHKLYENTEYKTLKTLYDYNFIDKNYLDYCYTYTI</sequence>
<evidence type="ECO:0000313" key="2">
    <source>
        <dbReference type="EMBL" id="QFG74592.1"/>
    </source>
</evidence>
<evidence type="ECO:0000256" key="1">
    <source>
        <dbReference type="SAM" id="Phobius"/>
    </source>
</evidence>
<keyword evidence="1" id="KW-0812">Transmembrane</keyword>
<dbReference type="InterPro" id="IPR027417">
    <property type="entry name" value="P-loop_NTPase"/>
</dbReference>
<organism evidence="2">
    <name type="scientific">Megaviridae environmental sample</name>
    <dbReference type="NCBI Taxonomy" id="1737588"/>
    <lineage>
        <taxon>Viruses</taxon>
        <taxon>Varidnaviria</taxon>
        <taxon>Bamfordvirae</taxon>
        <taxon>Nucleocytoviricota</taxon>
        <taxon>Megaviricetes</taxon>
        <taxon>Imitervirales</taxon>
        <taxon>Mimiviridae</taxon>
        <taxon>environmental samples</taxon>
    </lineage>
</organism>
<proteinExistence type="predicted"/>
<keyword evidence="1" id="KW-0472">Membrane</keyword>
<dbReference type="GO" id="GO:0008146">
    <property type="term" value="F:sulfotransferase activity"/>
    <property type="evidence" value="ECO:0007669"/>
    <property type="project" value="InterPro"/>
</dbReference>
<dbReference type="EMBL" id="MN448289">
    <property type="protein sequence ID" value="QFG74592.1"/>
    <property type="molecule type" value="Genomic_DNA"/>
</dbReference>
<dbReference type="InterPro" id="IPR005331">
    <property type="entry name" value="Sulfotransferase"/>
</dbReference>
<name>A0A5J6VKG9_9VIRU</name>
<dbReference type="SUPFAM" id="SSF52540">
    <property type="entry name" value="P-loop containing nucleoside triphosphate hydrolases"/>
    <property type="match status" value="1"/>
</dbReference>
<dbReference type="GO" id="GO:0016020">
    <property type="term" value="C:membrane"/>
    <property type="evidence" value="ECO:0007669"/>
    <property type="project" value="InterPro"/>
</dbReference>
<evidence type="ECO:0008006" key="3">
    <source>
        <dbReference type="Google" id="ProtNLM"/>
    </source>
</evidence>